<dbReference type="PRINTS" id="PR00413">
    <property type="entry name" value="HADHALOGNASE"/>
</dbReference>
<dbReference type="InterPro" id="IPR041492">
    <property type="entry name" value="HAD_2"/>
</dbReference>
<dbReference type="AlphaFoldDB" id="A0AA35G824"/>
<dbReference type="InterPro" id="IPR023198">
    <property type="entry name" value="PGP-like_dom2"/>
</dbReference>
<organism evidence="1 2">
    <name type="scientific">Caldinitratiruptor microaerophilus</name>
    <dbReference type="NCBI Taxonomy" id="671077"/>
    <lineage>
        <taxon>Bacteria</taxon>
        <taxon>Bacillati</taxon>
        <taxon>Bacillota</taxon>
        <taxon>Clostridia</taxon>
        <taxon>Eubacteriales</taxon>
        <taxon>Symbiobacteriaceae</taxon>
        <taxon>Caldinitratiruptor</taxon>
    </lineage>
</organism>
<dbReference type="InterPro" id="IPR036412">
    <property type="entry name" value="HAD-like_sf"/>
</dbReference>
<dbReference type="KEGG" id="cmic:caldi_16350"/>
<dbReference type="SFLD" id="SFLDG01129">
    <property type="entry name" value="C1.5:_HAD__Beta-PGM__Phosphata"/>
    <property type="match status" value="1"/>
</dbReference>
<dbReference type="GO" id="GO:0006281">
    <property type="term" value="P:DNA repair"/>
    <property type="evidence" value="ECO:0007669"/>
    <property type="project" value="TreeGrafter"/>
</dbReference>
<protein>
    <submittedName>
        <fullName evidence="1">Phosphoglycolate phosphatase</fullName>
    </submittedName>
</protein>
<evidence type="ECO:0000313" key="1">
    <source>
        <dbReference type="EMBL" id="BDG60545.1"/>
    </source>
</evidence>
<dbReference type="EMBL" id="AP025628">
    <property type="protein sequence ID" value="BDG60545.1"/>
    <property type="molecule type" value="Genomic_DNA"/>
</dbReference>
<dbReference type="SFLD" id="SFLDG01135">
    <property type="entry name" value="C1.5.6:_HAD__Beta-PGM__Phospha"/>
    <property type="match status" value="1"/>
</dbReference>
<dbReference type="GO" id="GO:0008967">
    <property type="term" value="F:phosphoglycolate phosphatase activity"/>
    <property type="evidence" value="ECO:0007669"/>
    <property type="project" value="TreeGrafter"/>
</dbReference>
<dbReference type="Gene3D" id="1.10.150.240">
    <property type="entry name" value="Putative phosphatase, domain 2"/>
    <property type="match status" value="1"/>
</dbReference>
<accession>A0AA35G824</accession>
<keyword evidence="2" id="KW-1185">Reference proteome</keyword>
<dbReference type="NCBIfam" id="TIGR01549">
    <property type="entry name" value="HAD-SF-IA-v1"/>
    <property type="match status" value="1"/>
</dbReference>
<dbReference type="Pfam" id="PF13419">
    <property type="entry name" value="HAD_2"/>
    <property type="match status" value="1"/>
</dbReference>
<evidence type="ECO:0000313" key="2">
    <source>
        <dbReference type="Proteomes" id="UP001163687"/>
    </source>
</evidence>
<dbReference type="PANTHER" id="PTHR43434:SF1">
    <property type="entry name" value="PHOSPHOGLYCOLATE PHOSPHATASE"/>
    <property type="match status" value="1"/>
</dbReference>
<dbReference type="Proteomes" id="UP001163687">
    <property type="component" value="Chromosome"/>
</dbReference>
<dbReference type="Gene3D" id="3.40.50.1000">
    <property type="entry name" value="HAD superfamily/HAD-like"/>
    <property type="match status" value="1"/>
</dbReference>
<dbReference type="NCBIfam" id="TIGR01509">
    <property type="entry name" value="HAD-SF-IA-v3"/>
    <property type="match status" value="1"/>
</dbReference>
<dbReference type="SFLD" id="SFLDS00003">
    <property type="entry name" value="Haloacid_Dehalogenase"/>
    <property type="match status" value="1"/>
</dbReference>
<dbReference type="InterPro" id="IPR023214">
    <property type="entry name" value="HAD_sf"/>
</dbReference>
<dbReference type="SUPFAM" id="SSF56784">
    <property type="entry name" value="HAD-like"/>
    <property type="match status" value="1"/>
</dbReference>
<sequence>MPHPPLEGSKLSVDTVLFDFDGTVADTTPLVVFAFQQAFAEFDGRHLSWDEVIDLFGPPEGAIFRRHLRAAERWEAALARFNELYRELHGEWVVRSAELEATLWDLRARGVRLGLVTGKARASAAISLDALQLHGLFDVVVAGDDVVRPKPDPEGILAALSRLGARADRALYVGDMDGDVLAGRAAGVTTVGAAWFRGTGREFLHPPDRVFRQVADFRAFLENVLA</sequence>
<gene>
    <name evidence="1" type="ORF">caldi_16350</name>
</gene>
<dbReference type="InterPro" id="IPR050155">
    <property type="entry name" value="HAD-like_hydrolase_sf"/>
</dbReference>
<dbReference type="PANTHER" id="PTHR43434">
    <property type="entry name" value="PHOSPHOGLYCOLATE PHOSPHATASE"/>
    <property type="match status" value="1"/>
</dbReference>
<dbReference type="InterPro" id="IPR006439">
    <property type="entry name" value="HAD-SF_hydro_IA"/>
</dbReference>
<reference evidence="1" key="1">
    <citation type="submission" date="2022-03" db="EMBL/GenBank/DDBJ databases">
        <title>Complete genome sequence of Caldinitratiruptor microaerophilus.</title>
        <authorList>
            <person name="Mukaiyama R."/>
            <person name="Nishiyama T."/>
            <person name="Ueda K."/>
        </authorList>
    </citation>
    <scope>NUCLEOTIDE SEQUENCE</scope>
    <source>
        <strain evidence="1">JCM 16183</strain>
    </source>
</reference>
<dbReference type="GO" id="GO:0005829">
    <property type="term" value="C:cytosol"/>
    <property type="evidence" value="ECO:0007669"/>
    <property type="project" value="TreeGrafter"/>
</dbReference>
<name>A0AA35G824_9FIRM</name>
<proteinExistence type="predicted"/>